<dbReference type="InterPro" id="IPR032466">
    <property type="entry name" value="Metal_Hydrolase"/>
</dbReference>
<reference evidence="2" key="1">
    <citation type="submission" date="2023-05" db="EMBL/GenBank/DDBJ databases">
        <title>Limnohabitans sp. strain HM2-2 Genome sequencing and assembly.</title>
        <authorList>
            <person name="Jung Y."/>
        </authorList>
    </citation>
    <scope>NUCLEOTIDE SEQUENCE</scope>
    <source>
        <strain evidence="2">HM2-2</strain>
    </source>
</reference>
<dbReference type="Pfam" id="PF04909">
    <property type="entry name" value="Amidohydro_2"/>
    <property type="match status" value="1"/>
</dbReference>
<name>A0ABT6X4M1_9BURK</name>
<dbReference type="InterPro" id="IPR052358">
    <property type="entry name" value="Aro_Compnd_Degr_Hydrolases"/>
</dbReference>
<sequence>MGLALKAWSGVMPEHHKPPSDGRRMAIFDERKIDSHCHVLDPQRFPYAPDVGYRPAGQEMGDARYFLEVMACHGVAHALLVGPNSGYGTDNRCLLDAIAMGQGRYKGIAVVPNDCPLETLADLKSRGVIGIAFNPALHGFGHYADIEPLLMRLKALDLWAQFQVEKDLLLDFMPMLERVGGKMMFDHCGRPTLDQDMQQAGFQTLLALGREGRAVVKISGYAKFSQAGFPFPDVRPYADALVHNFGVHQCVWASDWPYLKAPYRLDYGPMLKVFESQFSPAERAAILWDSPKRHFGF</sequence>
<dbReference type="SUPFAM" id="SSF51556">
    <property type="entry name" value="Metallo-dependent hydrolases"/>
    <property type="match status" value="1"/>
</dbReference>
<dbReference type="EMBL" id="JASGBH010000002">
    <property type="protein sequence ID" value="MDI9233061.1"/>
    <property type="molecule type" value="Genomic_DNA"/>
</dbReference>
<proteinExistence type="predicted"/>
<accession>A0ABT6X4M1</accession>
<protein>
    <submittedName>
        <fullName evidence="2">Amidohydrolase family protein</fullName>
    </submittedName>
</protein>
<evidence type="ECO:0000313" key="2">
    <source>
        <dbReference type="EMBL" id="MDI9233061.1"/>
    </source>
</evidence>
<gene>
    <name evidence="2" type="ORF">QLQ16_04335</name>
</gene>
<feature type="domain" description="Amidohydrolase-related" evidence="1">
    <location>
        <begin position="33"/>
        <end position="297"/>
    </location>
</feature>
<evidence type="ECO:0000259" key="1">
    <source>
        <dbReference type="Pfam" id="PF04909"/>
    </source>
</evidence>
<dbReference type="InterPro" id="IPR006680">
    <property type="entry name" value="Amidohydro-rel"/>
</dbReference>
<dbReference type="RefSeq" id="WP_283223453.1">
    <property type="nucleotide sequence ID" value="NZ_JASGBH010000002.1"/>
</dbReference>
<evidence type="ECO:0000313" key="3">
    <source>
        <dbReference type="Proteomes" id="UP001431902"/>
    </source>
</evidence>
<keyword evidence="3" id="KW-1185">Reference proteome</keyword>
<comment type="caution">
    <text evidence="2">The sequence shown here is derived from an EMBL/GenBank/DDBJ whole genome shotgun (WGS) entry which is preliminary data.</text>
</comment>
<dbReference type="Gene3D" id="3.20.20.140">
    <property type="entry name" value="Metal-dependent hydrolases"/>
    <property type="match status" value="1"/>
</dbReference>
<dbReference type="PANTHER" id="PTHR35563:SF2">
    <property type="entry name" value="BARREL METAL-DEPENDENT HYDROLASE, PUTATIVE (AFU_ORTHOLOGUE AFUA_1G16240)-RELATED"/>
    <property type="match status" value="1"/>
</dbReference>
<dbReference type="Proteomes" id="UP001431902">
    <property type="component" value="Unassembled WGS sequence"/>
</dbReference>
<organism evidence="2 3">
    <name type="scientific">Limnohabitans lacus</name>
    <dbReference type="NCBI Taxonomy" id="3045173"/>
    <lineage>
        <taxon>Bacteria</taxon>
        <taxon>Pseudomonadati</taxon>
        <taxon>Pseudomonadota</taxon>
        <taxon>Betaproteobacteria</taxon>
        <taxon>Burkholderiales</taxon>
        <taxon>Comamonadaceae</taxon>
        <taxon>Limnohabitans</taxon>
    </lineage>
</organism>
<dbReference type="PANTHER" id="PTHR35563">
    <property type="entry name" value="BARREL METAL-DEPENDENT HYDROLASE, PUTATIVE (AFU_ORTHOLOGUE AFUA_1G16240)-RELATED"/>
    <property type="match status" value="1"/>
</dbReference>